<dbReference type="EMBL" id="PKJC01000012">
    <property type="protein sequence ID" value="PKZ64659.1"/>
    <property type="molecule type" value="Genomic_DNA"/>
</dbReference>
<dbReference type="AlphaFoldDB" id="A0A2I1R6F5"/>
<name>A0A2I1R6F5_9ACTN</name>
<organism evidence="3 4">
    <name type="scientific">Gordonia terrae</name>
    <dbReference type="NCBI Taxonomy" id="2055"/>
    <lineage>
        <taxon>Bacteria</taxon>
        <taxon>Bacillati</taxon>
        <taxon>Actinomycetota</taxon>
        <taxon>Actinomycetes</taxon>
        <taxon>Mycobacteriales</taxon>
        <taxon>Gordoniaceae</taxon>
        <taxon>Gordonia</taxon>
    </lineage>
</organism>
<evidence type="ECO:0000256" key="1">
    <source>
        <dbReference type="SAM" id="MobiDB-lite"/>
    </source>
</evidence>
<evidence type="ECO:0000313" key="3">
    <source>
        <dbReference type="EMBL" id="PKZ64659.1"/>
    </source>
</evidence>
<dbReference type="Proteomes" id="UP000234662">
    <property type="component" value="Unassembled WGS sequence"/>
</dbReference>
<feature type="compositionally biased region" description="Polar residues" evidence="1">
    <location>
        <begin position="43"/>
        <end position="55"/>
    </location>
</feature>
<keyword evidence="2" id="KW-0472">Membrane</keyword>
<reference evidence="3 4" key="1">
    <citation type="submission" date="2017-12" db="EMBL/GenBank/DDBJ databases">
        <title>Phylogenetic diversity of female urinary microbiome.</title>
        <authorList>
            <person name="Thomas-White K."/>
            <person name="Wolfe A.J."/>
        </authorList>
    </citation>
    <scope>NUCLEOTIDE SEQUENCE [LARGE SCALE GENOMIC DNA]</scope>
    <source>
        <strain evidence="3 4">UMB0777</strain>
    </source>
</reference>
<sequence>MVGVIEPQGPLPPEIYWRRRAVAVGGAVVVVGLVVALIVWMTSGSGDPQNTAATQSVSSSSS</sequence>
<comment type="caution">
    <text evidence="3">The sequence shown here is derived from an EMBL/GenBank/DDBJ whole genome shotgun (WGS) entry which is preliminary data.</text>
</comment>
<feature type="non-terminal residue" evidence="3">
    <location>
        <position position="62"/>
    </location>
</feature>
<accession>A0A2I1R6F5</accession>
<gene>
    <name evidence="3" type="ORF">CYJ73_16025</name>
</gene>
<evidence type="ECO:0000256" key="2">
    <source>
        <dbReference type="SAM" id="Phobius"/>
    </source>
</evidence>
<evidence type="ECO:0000313" key="4">
    <source>
        <dbReference type="Proteomes" id="UP000234662"/>
    </source>
</evidence>
<feature type="region of interest" description="Disordered" evidence="1">
    <location>
        <begin position="43"/>
        <end position="62"/>
    </location>
</feature>
<keyword evidence="2" id="KW-1133">Transmembrane helix</keyword>
<protein>
    <submittedName>
        <fullName evidence="3">Uncharacterized protein</fullName>
    </submittedName>
</protein>
<proteinExistence type="predicted"/>
<feature type="transmembrane region" description="Helical" evidence="2">
    <location>
        <begin position="21"/>
        <end position="41"/>
    </location>
</feature>
<keyword evidence="2" id="KW-0812">Transmembrane</keyword>